<dbReference type="AlphaFoldDB" id="A0A926FC09"/>
<dbReference type="PRINTS" id="PR00471">
    <property type="entry name" value="ACETATEKNASE"/>
</dbReference>
<keyword evidence="7" id="KW-0460">Magnesium</keyword>
<comment type="catalytic activity">
    <reaction evidence="7">
        <text>acetate + ATP = acetyl phosphate + ADP</text>
        <dbReference type="Rhea" id="RHEA:11352"/>
        <dbReference type="ChEBI" id="CHEBI:22191"/>
        <dbReference type="ChEBI" id="CHEBI:30089"/>
        <dbReference type="ChEBI" id="CHEBI:30616"/>
        <dbReference type="ChEBI" id="CHEBI:456216"/>
        <dbReference type="EC" id="2.7.2.1"/>
    </reaction>
</comment>
<keyword evidence="5 7" id="KW-0418">Kinase</keyword>
<evidence type="ECO:0000256" key="8">
    <source>
        <dbReference type="RuleBase" id="RU003835"/>
    </source>
</evidence>
<dbReference type="EC" id="2.7.2.1" evidence="7"/>
<keyword evidence="2 7" id="KW-0963">Cytoplasm</keyword>
<evidence type="ECO:0000256" key="3">
    <source>
        <dbReference type="ARBA" id="ARBA00022679"/>
    </source>
</evidence>
<feature type="binding site" evidence="7">
    <location>
        <position position="16"/>
    </location>
    <ligand>
        <name>ATP</name>
        <dbReference type="ChEBI" id="CHEBI:30616"/>
    </ligand>
</feature>
<dbReference type="InterPro" id="IPR004372">
    <property type="entry name" value="Ac/propionate_kinase"/>
</dbReference>
<comment type="caution">
    <text evidence="7">Lacks conserved residue(s) required for the propagation of feature annotation.</text>
</comment>
<evidence type="ECO:0000256" key="7">
    <source>
        <dbReference type="HAMAP-Rule" id="MF_00020"/>
    </source>
</evidence>
<evidence type="ECO:0000313" key="10">
    <source>
        <dbReference type="Proteomes" id="UP000647416"/>
    </source>
</evidence>
<evidence type="ECO:0000256" key="2">
    <source>
        <dbReference type="ARBA" id="ARBA00022490"/>
    </source>
</evidence>
<name>A0A926FC09_9FIRM</name>
<feature type="site" description="Transition state stabilizer" evidence="7">
    <location>
        <position position="232"/>
    </location>
</feature>
<reference evidence="9" key="1">
    <citation type="submission" date="2020-08" db="EMBL/GenBank/DDBJ databases">
        <title>Genome public.</title>
        <authorList>
            <person name="Liu C."/>
            <person name="Sun Q."/>
        </authorList>
    </citation>
    <scope>NUCLEOTIDE SEQUENCE</scope>
    <source>
        <strain evidence="9">NSJ-50</strain>
    </source>
</reference>
<keyword evidence="10" id="KW-1185">Reference proteome</keyword>
<dbReference type="InterPro" id="IPR043129">
    <property type="entry name" value="ATPase_NBD"/>
</dbReference>
<comment type="pathway">
    <text evidence="7">Metabolic intermediate biosynthesis; acetyl-CoA biosynthesis; acetyl-CoA from acetate: step 1/2.</text>
</comment>
<dbReference type="InterPro" id="IPR023865">
    <property type="entry name" value="Aliphatic_acid_kinase_CS"/>
</dbReference>
<dbReference type="Proteomes" id="UP000647416">
    <property type="component" value="Unassembled WGS sequence"/>
</dbReference>
<feature type="binding site" evidence="7">
    <location>
        <position position="371"/>
    </location>
    <ligand>
        <name>Mg(2+)</name>
        <dbReference type="ChEBI" id="CHEBI:18420"/>
    </ligand>
</feature>
<dbReference type="GO" id="GO:0005524">
    <property type="term" value="F:ATP binding"/>
    <property type="evidence" value="ECO:0007669"/>
    <property type="project" value="UniProtKB-KW"/>
</dbReference>
<dbReference type="Pfam" id="PF00871">
    <property type="entry name" value="Acetate_kinase"/>
    <property type="match status" value="1"/>
</dbReference>
<dbReference type="GO" id="GO:0006083">
    <property type="term" value="P:acetate metabolic process"/>
    <property type="evidence" value="ECO:0007669"/>
    <property type="project" value="TreeGrafter"/>
</dbReference>
<sequence>MACKILVLNIGSTSFKFKYFNMDDLSVIASGKINSVFSKNAGCNFLSGDTEKSTVFDASDGYGTCLEMIIDFIDKNCADGINGVSAIGFKTVMAGGINYPCVIDDAVIEKMQEYSASAPAHNAPYIEAVNSVKKYFPNVTLVSSFETAFHNTIPDFASVYPIDKDIAKKYGIRKYGFHGAAHSYAAYKFGSEKNIVSVHLGGSSSVCAVKGGKSVDVSMGFSPQSGLPMNNRCGDIDVFAVLYLMEKENMSIDDARKFLCTRCGLYGMSGISNDLRDIEKANDTLVIDAFTYSVSKYICSYLAVLGKIDVISFSGGIGENSVIVKEKICSRLKFLGVELDSEKLKHKPAGEPYKISSDKSKVEVYITPVDEELMVAKNTYAFAERR</sequence>
<evidence type="ECO:0000256" key="4">
    <source>
        <dbReference type="ARBA" id="ARBA00022741"/>
    </source>
</evidence>
<dbReference type="NCBIfam" id="TIGR00016">
    <property type="entry name" value="ackA"/>
    <property type="match status" value="1"/>
</dbReference>
<proteinExistence type="inferred from homology"/>
<dbReference type="SUPFAM" id="SSF53067">
    <property type="entry name" value="Actin-like ATPase domain"/>
    <property type="match status" value="2"/>
</dbReference>
<dbReference type="GO" id="GO:0000287">
    <property type="term" value="F:magnesium ion binding"/>
    <property type="evidence" value="ECO:0007669"/>
    <property type="project" value="UniProtKB-UniRule"/>
</dbReference>
<gene>
    <name evidence="7" type="primary">ackA</name>
    <name evidence="9" type="ORF">H8706_03390</name>
</gene>
<organism evidence="9 10">
    <name type="scientific">Qingrenia yutianensis</name>
    <dbReference type="NCBI Taxonomy" id="2763676"/>
    <lineage>
        <taxon>Bacteria</taxon>
        <taxon>Bacillati</taxon>
        <taxon>Bacillota</taxon>
        <taxon>Clostridia</taxon>
        <taxon>Eubacteriales</taxon>
        <taxon>Oscillospiraceae</taxon>
        <taxon>Qingrenia</taxon>
    </lineage>
</organism>
<dbReference type="HAMAP" id="MF_00020">
    <property type="entry name" value="Acetate_kinase"/>
    <property type="match status" value="1"/>
</dbReference>
<dbReference type="GO" id="GO:0008776">
    <property type="term" value="F:acetate kinase activity"/>
    <property type="evidence" value="ECO:0007669"/>
    <property type="project" value="UniProtKB-UniRule"/>
</dbReference>
<feature type="site" description="Transition state stabilizer" evidence="7">
    <location>
        <position position="178"/>
    </location>
</feature>
<dbReference type="EMBL" id="JACRTE010000003">
    <property type="protein sequence ID" value="MBC8595912.1"/>
    <property type="molecule type" value="Genomic_DNA"/>
</dbReference>
<keyword evidence="4 7" id="KW-0547">Nucleotide-binding</keyword>
<feature type="binding site" evidence="7">
    <location>
        <position position="9"/>
    </location>
    <ligand>
        <name>Mg(2+)</name>
        <dbReference type="ChEBI" id="CHEBI:18420"/>
    </ligand>
</feature>
<dbReference type="Gene3D" id="3.30.420.40">
    <property type="match status" value="2"/>
</dbReference>
<keyword evidence="6 7" id="KW-0067">ATP-binding</keyword>
<comment type="similarity">
    <text evidence="1 7 8">Belongs to the acetokinase family.</text>
</comment>
<dbReference type="PANTHER" id="PTHR21060:SF15">
    <property type="entry name" value="ACETATE KINASE-RELATED"/>
    <property type="match status" value="1"/>
</dbReference>
<evidence type="ECO:0000256" key="1">
    <source>
        <dbReference type="ARBA" id="ARBA00008748"/>
    </source>
</evidence>
<comment type="subcellular location">
    <subcellularLocation>
        <location evidence="7">Cytoplasm</location>
    </subcellularLocation>
</comment>
<dbReference type="RefSeq" id="WP_262431491.1">
    <property type="nucleotide sequence ID" value="NZ_JACRTE010000003.1"/>
</dbReference>
<keyword evidence="3 7" id="KW-0808">Transferase</keyword>
<dbReference type="PIRSF" id="PIRSF000722">
    <property type="entry name" value="Acetate_prop_kin"/>
    <property type="match status" value="1"/>
</dbReference>
<comment type="cofactor">
    <cofactor evidence="7">
        <name>Mg(2+)</name>
        <dbReference type="ChEBI" id="CHEBI:18420"/>
    </cofactor>
    <cofactor evidence="7">
        <name>Mn(2+)</name>
        <dbReference type="ChEBI" id="CHEBI:29035"/>
    </cofactor>
    <text evidence="7">Mg(2+). Can also accept Mn(2+).</text>
</comment>
<dbReference type="InterPro" id="IPR000890">
    <property type="entry name" value="Aliphatic_acid_kin_short-chain"/>
</dbReference>
<comment type="caution">
    <text evidence="9">The sequence shown here is derived from an EMBL/GenBank/DDBJ whole genome shotgun (WGS) entry which is preliminary data.</text>
</comment>
<accession>A0A926FC09</accession>
<comment type="subunit">
    <text evidence="7">Homodimer.</text>
</comment>
<feature type="binding site" evidence="7">
    <location>
        <begin position="316"/>
        <end position="320"/>
    </location>
    <ligand>
        <name>ATP</name>
        <dbReference type="ChEBI" id="CHEBI:30616"/>
    </ligand>
</feature>
<dbReference type="GO" id="GO:0006085">
    <property type="term" value="P:acetyl-CoA biosynthetic process"/>
    <property type="evidence" value="ECO:0007669"/>
    <property type="project" value="UniProtKB-UniRule"/>
</dbReference>
<dbReference type="PROSITE" id="PS01075">
    <property type="entry name" value="ACETATE_KINASE_1"/>
    <property type="match status" value="1"/>
</dbReference>
<comment type="function">
    <text evidence="7">Catalyzes the formation of acetyl phosphate from acetate and ATP. Can also catalyze the reverse reaction.</text>
</comment>
<protein>
    <recommendedName>
        <fullName evidence="7">Acetate kinase</fullName>
        <ecNumber evidence="7">2.7.2.1</ecNumber>
    </recommendedName>
    <alternativeName>
        <fullName evidence="7">Acetokinase</fullName>
    </alternativeName>
</protein>
<dbReference type="GO" id="GO:0005737">
    <property type="term" value="C:cytoplasm"/>
    <property type="evidence" value="ECO:0007669"/>
    <property type="project" value="UniProtKB-SubCell"/>
</dbReference>
<dbReference type="PANTHER" id="PTHR21060">
    <property type="entry name" value="ACETATE KINASE"/>
    <property type="match status" value="1"/>
</dbReference>
<evidence type="ECO:0000256" key="5">
    <source>
        <dbReference type="ARBA" id="ARBA00022777"/>
    </source>
</evidence>
<evidence type="ECO:0000313" key="9">
    <source>
        <dbReference type="EMBL" id="MBC8595912.1"/>
    </source>
</evidence>
<keyword evidence="7" id="KW-0479">Metal-binding</keyword>
<evidence type="ECO:0000256" key="6">
    <source>
        <dbReference type="ARBA" id="ARBA00022840"/>
    </source>
</evidence>
<feature type="binding site" evidence="7">
    <location>
        <begin position="274"/>
        <end position="276"/>
    </location>
    <ligand>
        <name>ATP</name>
        <dbReference type="ChEBI" id="CHEBI:30616"/>
    </ligand>
</feature>